<dbReference type="InterPro" id="IPR036388">
    <property type="entry name" value="WH-like_DNA-bd_sf"/>
</dbReference>
<dbReference type="STRING" id="742725.HMPREF9450_01713"/>
<dbReference type="InterPro" id="IPR014327">
    <property type="entry name" value="RNA_pol_sigma70_bacteroid"/>
</dbReference>
<dbReference type="Proteomes" id="UP000006008">
    <property type="component" value="Unassembled WGS sequence"/>
</dbReference>
<dbReference type="GO" id="GO:0006352">
    <property type="term" value="P:DNA-templated transcription initiation"/>
    <property type="evidence" value="ECO:0007669"/>
    <property type="project" value="InterPro"/>
</dbReference>
<comment type="similarity">
    <text evidence="1">Belongs to the sigma-70 factor family. ECF subfamily.</text>
</comment>
<evidence type="ECO:0008006" key="10">
    <source>
        <dbReference type="Google" id="ProtNLM"/>
    </source>
</evidence>
<evidence type="ECO:0000259" key="7">
    <source>
        <dbReference type="Pfam" id="PF08281"/>
    </source>
</evidence>
<evidence type="ECO:0000256" key="5">
    <source>
        <dbReference type="SAM" id="MobiDB-lite"/>
    </source>
</evidence>
<dbReference type="InterPro" id="IPR013324">
    <property type="entry name" value="RNA_pol_sigma_r3/r4-like"/>
</dbReference>
<dbReference type="NCBIfam" id="TIGR02937">
    <property type="entry name" value="sigma70-ECF"/>
    <property type="match status" value="1"/>
</dbReference>
<dbReference type="SUPFAM" id="SSF88946">
    <property type="entry name" value="Sigma2 domain of RNA polymerase sigma factors"/>
    <property type="match status" value="1"/>
</dbReference>
<dbReference type="InterPro" id="IPR014284">
    <property type="entry name" value="RNA_pol_sigma-70_dom"/>
</dbReference>
<dbReference type="Pfam" id="PF08281">
    <property type="entry name" value="Sigma70_r4_2"/>
    <property type="match status" value="1"/>
</dbReference>
<evidence type="ECO:0000256" key="3">
    <source>
        <dbReference type="ARBA" id="ARBA00023082"/>
    </source>
</evidence>
<evidence type="ECO:0000256" key="1">
    <source>
        <dbReference type="ARBA" id="ARBA00010641"/>
    </source>
</evidence>
<evidence type="ECO:0000313" key="8">
    <source>
        <dbReference type="EMBL" id="EHB91664.1"/>
    </source>
</evidence>
<organism evidence="8 9">
    <name type="scientific">Alistipes indistinctus YIT 12060</name>
    <dbReference type="NCBI Taxonomy" id="742725"/>
    <lineage>
        <taxon>Bacteria</taxon>
        <taxon>Pseudomonadati</taxon>
        <taxon>Bacteroidota</taxon>
        <taxon>Bacteroidia</taxon>
        <taxon>Bacteroidales</taxon>
        <taxon>Rikenellaceae</taxon>
        <taxon>Alistipes</taxon>
    </lineage>
</organism>
<protein>
    <recommendedName>
        <fullName evidence="10">HTH luxR-type domain-containing protein</fullName>
    </recommendedName>
</protein>
<feature type="domain" description="RNA polymerase sigma factor 70 region 4 type 2" evidence="7">
    <location>
        <begin position="149"/>
        <end position="196"/>
    </location>
</feature>
<dbReference type="HOGENOM" id="CLU_047691_4_1_10"/>
<dbReference type="PANTHER" id="PTHR43133:SF46">
    <property type="entry name" value="RNA POLYMERASE SIGMA-70 FACTOR ECF SUBFAMILY"/>
    <property type="match status" value="1"/>
</dbReference>
<accession>G5HAP8</accession>
<dbReference type="SUPFAM" id="SSF88659">
    <property type="entry name" value="Sigma3 and sigma4 domains of RNA polymerase sigma factors"/>
    <property type="match status" value="1"/>
</dbReference>
<evidence type="ECO:0000313" key="9">
    <source>
        <dbReference type="Proteomes" id="UP000006008"/>
    </source>
</evidence>
<dbReference type="Pfam" id="PF04542">
    <property type="entry name" value="Sigma70_r2"/>
    <property type="match status" value="1"/>
</dbReference>
<dbReference type="Gene3D" id="1.10.1740.10">
    <property type="match status" value="1"/>
</dbReference>
<dbReference type="InterPro" id="IPR013249">
    <property type="entry name" value="RNA_pol_sigma70_r4_t2"/>
</dbReference>
<gene>
    <name evidence="8" type="ORF">HMPREF9450_01713</name>
</gene>
<dbReference type="EMBL" id="ADLD01000013">
    <property type="protein sequence ID" value="EHB91664.1"/>
    <property type="molecule type" value="Genomic_DNA"/>
</dbReference>
<dbReference type="GO" id="GO:0016987">
    <property type="term" value="F:sigma factor activity"/>
    <property type="evidence" value="ECO:0007669"/>
    <property type="project" value="UniProtKB-KW"/>
</dbReference>
<dbReference type="Gene3D" id="1.10.10.10">
    <property type="entry name" value="Winged helix-like DNA-binding domain superfamily/Winged helix DNA-binding domain"/>
    <property type="match status" value="1"/>
</dbReference>
<keyword evidence="3" id="KW-0731">Sigma factor</keyword>
<evidence type="ECO:0000256" key="4">
    <source>
        <dbReference type="ARBA" id="ARBA00023163"/>
    </source>
</evidence>
<keyword evidence="4" id="KW-0804">Transcription</keyword>
<proteinExistence type="inferred from homology"/>
<dbReference type="eggNOG" id="COG1595">
    <property type="taxonomic scope" value="Bacteria"/>
</dbReference>
<feature type="region of interest" description="Disordered" evidence="5">
    <location>
        <begin position="1"/>
        <end position="22"/>
    </location>
</feature>
<dbReference type="InterPro" id="IPR013325">
    <property type="entry name" value="RNA_pol_sigma_r2"/>
</dbReference>
<dbReference type="AlphaFoldDB" id="G5HAP8"/>
<dbReference type="InterPro" id="IPR007627">
    <property type="entry name" value="RNA_pol_sigma70_r2"/>
</dbReference>
<evidence type="ECO:0000256" key="2">
    <source>
        <dbReference type="ARBA" id="ARBA00023015"/>
    </source>
</evidence>
<dbReference type="PATRIC" id="fig|742725.3.peg.1808"/>
<reference evidence="8 9" key="1">
    <citation type="submission" date="2011-08" db="EMBL/GenBank/DDBJ databases">
        <title>The Genome Sequence of Alistipes indistinctus YIT 12060.</title>
        <authorList>
            <consortium name="The Broad Institute Genome Sequencing Platform"/>
            <person name="Earl A."/>
            <person name="Ward D."/>
            <person name="Feldgarden M."/>
            <person name="Gevers D."/>
            <person name="Morotomi M."/>
            <person name="Young S.K."/>
            <person name="Zeng Q."/>
            <person name="Gargeya S."/>
            <person name="Fitzgerald M."/>
            <person name="Haas B."/>
            <person name="Abouelleil A."/>
            <person name="Alvarado L."/>
            <person name="Arachchi H.M."/>
            <person name="Berlin A."/>
            <person name="Brown A."/>
            <person name="Chapman S.B."/>
            <person name="Chen Z."/>
            <person name="Dunbar C."/>
            <person name="Freedman E."/>
            <person name="Gearin G."/>
            <person name="Gellesch M."/>
            <person name="Goldberg J."/>
            <person name="Griggs A."/>
            <person name="Gujja S."/>
            <person name="Heiman D."/>
            <person name="Howarth C."/>
            <person name="Larson L."/>
            <person name="Lui A."/>
            <person name="MacDonald P.J.P."/>
            <person name="Montmayeur A."/>
            <person name="Murphy C."/>
            <person name="Neiman D."/>
            <person name="Pearson M."/>
            <person name="Priest M."/>
            <person name="Roberts A."/>
            <person name="Saif S."/>
            <person name="Shea T."/>
            <person name="Shenoy N."/>
            <person name="Sisk P."/>
            <person name="Stolte C."/>
            <person name="Sykes S."/>
            <person name="Wortman J."/>
            <person name="Nusbaum C."/>
            <person name="Birren B."/>
        </authorList>
    </citation>
    <scope>NUCLEOTIDE SEQUENCE [LARGE SCALE GENOMIC DNA]</scope>
    <source>
        <strain evidence="8 9">YIT 12060</strain>
    </source>
</reference>
<comment type="caution">
    <text evidence="8">The sequence shown here is derived from an EMBL/GenBank/DDBJ whole genome shotgun (WGS) entry which is preliminary data.</text>
</comment>
<name>G5HAP8_9BACT</name>
<dbReference type="GO" id="GO:0003677">
    <property type="term" value="F:DNA binding"/>
    <property type="evidence" value="ECO:0007669"/>
    <property type="project" value="InterPro"/>
</dbReference>
<keyword evidence="2" id="KW-0805">Transcription regulation</keyword>
<dbReference type="RefSeq" id="WP_009134519.1">
    <property type="nucleotide sequence ID" value="NZ_JH370372.1"/>
</dbReference>
<sequence length="208" mass="24589">MSKDLASALPDQEELELNSRERPLESEVVTPELLEALRDGSHEAFQTVYVHYRGPIENFLYRLLRSREEAEEIVQNVFMVLWERRAELDPAKNIKTLLYTIARNAVINLFKRQKVFERYQQQRDPDDKEHLTAEDILIAQERELLIELTVKNMSSMRRKIFEMSRQQNLSHEEIAQHLEISKHNVANHLSQALKKIRHVLKAIIVFIH</sequence>
<evidence type="ECO:0000259" key="6">
    <source>
        <dbReference type="Pfam" id="PF04542"/>
    </source>
</evidence>
<dbReference type="InterPro" id="IPR039425">
    <property type="entry name" value="RNA_pol_sigma-70-like"/>
</dbReference>
<keyword evidence="9" id="KW-1185">Reference proteome</keyword>
<feature type="domain" description="RNA polymerase sigma-70 region 2" evidence="6">
    <location>
        <begin position="49"/>
        <end position="114"/>
    </location>
</feature>
<dbReference type="PANTHER" id="PTHR43133">
    <property type="entry name" value="RNA POLYMERASE ECF-TYPE SIGMA FACTO"/>
    <property type="match status" value="1"/>
</dbReference>
<dbReference type="NCBIfam" id="TIGR02985">
    <property type="entry name" value="Sig70_bacteroi1"/>
    <property type="match status" value="1"/>
</dbReference>